<accession>A0AA38LQ12</accession>
<keyword evidence="8" id="KW-0378">Hydrolase</keyword>
<dbReference type="InterPro" id="IPR006703">
    <property type="entry name" value="G_AIG1"/>
</dbReference>
<comment type="subcellular location">
    <subcellularLocation>
        <location evidence="15">Plastid</location>
        <location evidence="15">Chloroplast outer membrane</location>
        <topology evidence="15">Single-pass membrane protein</topology>
    </subcellularLocation>
</comment>
<dbReference type="InterPro" id="IPR027417">
    <property type="entry name" value="P-loop_NTPase"/>
</dbReference>
<dbReference type="GO" id="GO:0016787">
    <property type="term" value="F:hydrolase activity"/>
    <property type="evidence" value="ECO:0007669"/>
    <property type="project" value="UniProtKB-KW"/>
</dbReference>
<evidence type="ECO:0000256" key="15">
    <source>
        <dbReference type="ARBA" id="ARBA00023766"/>
    </source>
</evidence>
<evidence type="ECO:0000256" key="11">
    <source>
        <dbReference type="ARBA" id="ARBA00022927"/>
    </source>
</evidence>
<dbReference type="GO" id="GO:0015031">
    <property type="term" value="P:protein transport"/>
    <property type="evidence" value="ECO:0007669"/>
    <property type="project" value="UniProtKB-KW"/>
</dbReference>
<gene>
    <name evidence="17" type="ORF">KI387_003807</name>
</gene>
<keyword evidence="12" id="KW-1133">Transmembrane helix</keyword>
<keyword evidence="13" id="KW-0342">GTP-binding</keyword>
<evidence type="ECO:0000256" key="2">
    <source>
        <dbReference type="ARBA" id="ARBA00022448"/>
    </source>
</evidence>
<dbReference type="SUPFAM" id="SSF52540">
    <property type="entry name" value="P-loop containing nucleoside triphosphate hydrolases"/>
    <property type="match status" value="1"/>
</dbReference>
<dbReference type="Gene3D" id="3.40.50.300">
    <property type="entry name" value="P-loop containing nucleotide triphosphate hydrolases"/>
    <property type="match status" value="2"/>
</dbReference>
<dbReference type="GO" id="GO:0005525">
    <property type="term" value="F:GTP binding"/>
    <property type="evidence" value="ECO:0007669"/>
    <property type="project" value="UniProtKB-KW"/>
</dbReference>
<keyword evidence="11" id="KW-0653">Protein transport</keyword>
<dbReference type="AlphaFoldDB" id="A0AA38LQ12"/>
<keyword evidence="14" id="KW-0472">Membrane</keyword>
<comment type="caution">
    <text evidence="17">The sequence shown here is derived from an EMBL/GenBank/DDBJ whole genome shotgun (WGS) entry which is preliminary data.</text>
</comment>
<evidence type="ECO:0000313" key="17">
    <source>
        <dbReference type="EMBL" id="KAH9331699.1"/>
    </source>
</evidence>
<keyword evidence="9" id="KW-1002">Plastid outer membrane</keyword>
<dbReference type="InterPro" id="IPR045058">
    <property type="entry name" value="GIMA/IAN/Toc"/>
</dbReference>
<feature type="non-terminal residue" evidence="17">
    <location>
        <position position="1"/>
    </location>
</feature>
<dbReference type="Proteomes" id="UP000824469">
    <property type="component" value="Unassembled WGS sequence"/>
</dbReference>
<sequence>VLHRLEIAERLWRNRNFSKSGGLPFEFQRESAIAEQQEASGQGSLEFTCTIMLLGKTGVGKSATINSIFDEARSGTDAFQLGTNKVEEIVGTVEGIEIRLDMQGTDRYGEVSLLRSITETFGVAVWHNAIVVLTHAACPPLDGPDGNPLSYEAFVSERSTLIQQDIHQASGDMEL</sequence>
<keyword evidence="18" id="KW-1185">Reference proteome</keyword>
<name>A0AA38LQ12_TAXCH</name>
<evidence type="ECO:0000256" key="8">
    <source>
        <dbReference type="ARBA" id="ARBA00022801"/>
    </source>
</evidence>
<evidence type="ECO:0000256" key="5">
    <source>
        <dbReference type="ARBA" id="ARBA00022692"/>
    </source>
</evidence>
<keyword evidence="10" id="KW-0460">Magnesium</keyword>
<evidence type="ECO:0000259" key="16">
    <source>
        <dbReference type="Pfam" id="PF04548"/>
    </source>
</evidence>
<keyword evidence="2" id="KW-0813">Transport</keyword>
<evidence type="ECO:0000256" key="3">
    <source>
        <dbReference type="ARBA" id="ARBA00022528"/>
    </source>
</evidence>
<evidence type="ECO:0000256" key="13">
    <source>
        <dbReference type="ARBA" id="ARBA00023134"/>
    </source>
</evidence>
<dbReference type="EMBL" id="JAHRHJ020000001">
    <property type="protein sequence ID" value="KAH9331699.1"/>
    <property type="molecule type" value="Genomic_DNA"/>
</dbReference>
<feature type="domain" description="AIG1-type G" evidence="16">
    <location>
        <begin position="49"/>
        <end position="77"/>
    </location>
</feature>
<evidence type="ECO:0000256" key="9">
    <source>
        <dbReference type="ARBA" id="ARBA00022805"/>
    </source>
</evidence>
<proteinExistence type="predicted"/>
<evidence type="ECO:0000256" key="10">
    <source>
        <dbReference type="ARBA" id="ARBA00022842"/>
    </source>
</evidence>
<evidence type="ECO:0000256" key="7">
    <source>
        <dbReference type="ARBA" id="ARBA00022741"/>
    </source>
</evidence>
<dbReference type="PANTHER" id="PTHR10903:SF135">
    <property type="entry name" value="TRANSLOCASE OF CHLOROPLAST 120, CHLOROPLASTIC-RELATED"/>
    <property type="match status" value="1"/>
</dbReference>
<keyword evidence="6" id="KW-0479">Metal-binding</keyword>
<evidence type="ECO:0000256" key="12">
    <source>
        <dbReference type="ARBA" id="ARBA00022989"/>
    </source>
</evidence>
<evidence type="ECO:0000256" key="4">
    <source>
        <dbReference type="ARBA" id="ARBA00022640"/>
    </source>
</evidence>
<organism evidence="17 18">
    <name type="scientific">Taxus chinensis</name>
    <name type="common">Chinese yew</name>
    <name type="synonym">Taxus wallichiana var. chinensis</name>
    <dbReference type="NCBI Taxonomy" id="29808"/>
    <lineage>
        <taxon>Eukaryota</taxon>
        <taxon>Viridiplantae</taxon>
        <taxon>Streptophyta</taxon>
        <taxon>Embryophyta</taxon>
        <taxon>Tracheophyta</taxon>
        <taxon>Spermatophyta</taxon>
        <taxon>Pinopsida</taxon>
        <taxon>Pinidae</taxon>
        <taxon>Conifers II</taxon>
        <taxon>Cupressales</taxon>
        <taxon>Taxaceae</taxon>
        <taxon>Taxus</taxon>
    </lineage>
</organism>
<evidence type="ECO:0000256" key="6">
    <source>
        <dbReference type="ARBA" id="ARBA00022723"/>
    </source>
</evidence>
<keyword evidence="7" id="KW-0547">Nucleotide-binding</keyword>
<dbReference type="GO" id="GO:0046872">
    <property type="term" value="F:metal ion binding"/>
    <property type="evidence" value="ECO:0007669"/>
    <property type="project" value="UniProtKB-KW"/>
</dbReference>
<keyword evidence="3" id="KW-0150">Chloroplast</keyword>
<reference evidence="17 18" key="1">
    <citation type="journal article" date="2021" name="Nat. Plants">
        <title>The Taxus genome provides insights into paclitaxel biosynthesis.</title>
        <authorList>
            <person name="Xiong X."/>
            <person name="Gou J."/>
            <person name="Liao Q."/>
            <person name="Li Y."/>
            <person name="Zhou Q."/>
            <person name="Bi G."/>
            <person name="Li C."/>
            <person name="Du R."/>
            <person name="Wang X."/>
            <person name="Sun T."/>
            <person name="Guo L."/>
            <person name="Liang H."/>
            <person name="Lu P."/>
            <person name="Wu Y."/>
            <person name="Zhang Z."/>
            <person name="Ro D.K."/>
            <person name="Shang Y."/>
            <person name="Huang S."/>
            <person name="Yan J."/>
        </authorList>
    </citation>
    <scope>NUCLEOTIDE SEQUENCE [LARGE SCALE GENOMIC DNA]</scope>
    <source>
        <strain evidence="17">Ta-2019</strain>
    </source>
</reference>
<dbReference type="GO" id="GO:0045036">
    <property type="term" value="P:protein targeting to chloroplast"/>
    <property type="evidence" value="ECO:0007669"/>
    <property type="project" value="TreeGrafter"/>
</dbReference>
<evidence type="ECO:0000256" key="1">
    <source>
        <dbReference type="ARBA" id="ARBA00001946"/>
    </source>
</evidence>
<keyword evidence="4" id="KW-0934">Plastid</keyword>
<dbReference type="Pfam" id="PF04548">
    <property type="entry name" value="AIG1"/>
    <property type="match status" value="1"/>
</dbReference>
<dbReference type="GO" id="GO:0009707">
    <property type="term" value="C:chloroplast outer membrane"/>
    <property type="evidence" value="ECO:0007669"/>
    <property type="project" value="UniProtKB-SubCell"/>
</dbReference>
<evidence type="ECO:0000313" key="18">
    <source>
        <dbReference type="Proteomes" id="UP000824469"/>
    </source>
</evidence>
<protein>
    <recommendedName>
        <fullName evidence="16">AIG1-type G domain-containing protein</fullName>
    </recommendedName>
</protein>
<dbReference type="PANTHER" id="PTHR10903">
    <property type="entry name" value="GTPASE, IMAP FAMILY MEMBER-RELATED"/>
    <property type="match status" value="1"/>
</dbReference>
<keyword evidence="5" id="KW-0812">Transmembrane</keyword>
<evidence type="ECO:0000256" key="14">
    <source>
        <dbReference type="ARBA" id="ARBA00023136"/>
    </source>
</evidence>
<comment type="cofactor">
    <cofactor evidence="1">
        <name>Mg(2+)</name>
        <dbReference type="ChEBI" id="CHEBI:18420"/>
    </cofactor>
</comment>